<dbReference type="EMBL" id="CAADFJ010000121">
    <property type="protein sequence ID" value="VFK03256.1"/>
    <property type="molecule type" value="Genomic_DNA"/>
</dbReference>
<proteinExistence type="predicted"/>
<dbReference type="EMBL" id="CAADFG010000121">
    <property type="protein sequence ID" value="VFJ97501.1"/>
    <property type="molecule type" value="Genomic_DNA"/>
</dbReference>
<dbReference type="SUPFAM" id="SSF55469">
    <property type="entry name" value="FMN-dependent nitroreductase-like"/>
    <property type="match status" value="1"/>
</dbReference>
<name>A0A450V0C5_9GAMM</name>
<gene>
    <name evidence="2" type="ORF">BECKH772A_GA0070896_101216</name>
    <name evidence="3" type="ORF">BECKH772B_GA0070898_101296</name>
    <name evidence="4" type="ORF">BECKH772C_GA0070978_101216</name>
</gene>
<dbReference type="InterPro" id="IPR000415">
    <property type="entry name" value="Nitroreductase-like"/>
</dbReference>
<dbReference type="GO" id="GO:0016491">
    <property type="term" value="F:oxidoreductase activity"/>
    <property type="evidence" value="ECO:0007669"/>
    <property type="project" value="InterPro"/>
</dbReference>
<accession>A0A450V0C5</accession>
<evidence type="ECO:0000259" key="1">
    <source>
        <dbReference type="Pfam" id="PF00881"/>
    </source>
</evidence>
<dbReference type="Gene3D" id="3.40.109.10">
    <property type="entry name" value="NADH Oxidase"/>
    <property type="match status" value="2"/>
</dbReference>
<reference evidence="3" key="1">
    <citation type="submission" date="2019-02" db="EMBL/GenBank/DDBJ databases">
        <authorList>
            <person name="Gruber-Vodicka R. H."/>
            <person name="Seah K. B. B."/>
        </authorList>
    </citation>
    <scope>NUCLEOTIDE SEQUENCE</scope>
    <source>
        <strain evidence="4">BECK_SA2B12</strain>
        <strain evidence="2">BECK_SA2B15</strain>
        <strain evidence="3">BECK_SA2B20</strain>
    </source>
</reference>
<evidence type="ECO:0000313" key="3">
    <source>
        <dbReference type="EMBL" id="VFJ98243.1"/>
    </source>
</evidence>
<sequence>MNNIATIKHYHETTKHRFGRYARSLGYLDWATQPDPFREFTGAERIALPKTDEGRQGEEVFSGDALEDILYEELFIPGRVPPQRLSRETLGIFFEYSLAISAWKRVDRSQWALRINPSSGNLHPTEGYCLLPAMDEIHTHPGVYHYAPREHSLEKRGEFPQAVWDILPPDIFLVGLSSISWRETWKYGERAFRYCQHDCGHAYMALDMAARLLGWRIGLPDTISDREIGMALGLDRTDEFQTNEGEIPELLITVQLKPNGLPTHHAIPERFFQGVSDGAWFGKAAPFRRAHHDWPLIHTAERATGKPRTAPGMIDPSAEDDPFQYWQSPYEQGHYERGFSARQVIKKRRSAVGMDGTSALGRASFYRMLSRIAGASKDLPWQPKVHLALFVHRVDDLVPGLYLLVRHPAMRAELEKATHDHFRWESPPASPAGLPLYFLREGDLTHIARTISCTQDIASDGAFSVGMVARFQSELDAHGAWFYKRLFWETGMIGQLLYLEAEAVGLSGCGIGCFFDDAVHELLGFRDRAFQSLYHFTVGGAVPDSRLAS</sequence>
<dbReference type="Pfam" id="PF00881">
    <property type="entry name" value="Nitroreductase"/>
    <property type="match status" value="1"/>
</dbReference>
<evidence type="ECO:0000313" key="4">
    <source>
        <dbReference type="EMBL" id="VFK03256.1"/>
    </source>
</evidence>
<feature type="domain" description="Nitroreductase" evidence="1">
    <location>
        <begin position="455"/>
        <end position="539"/>
    </location>
</feature>
<protein>
    <submittedName>
        <fullName evidence="3">SagB-type dehydrogenase domain-containing protein</fullName>
    </submittedName>
</protein>
<dbReference type="PANTHER" id="PTHR42741:SF3">
    <property type="entry name" value="NITROREDUCTASE FAMILY PROTEIN"/>
    <property type="match status" value="1"/>
</dbReference>
<dbReference type="EMBL" id="CAADFI010000129">
    <property type="protein sequence ID" value="VFJ98243.1"/>
    <property type="molecule type" value="Genomic_DNA"/>
</dbReference>
<dbReference type="CDD" id="cd02142">
    <property type="entry name" value="McbC_SagB-like_oxidoreductase"/>
    <property type="match status" value="2"/>
</dbReference>
<dbReference type="AlphaFoldDB" id="A0A450V0C5"/>
<evidence type="ECO:0000313" key="2">
    <source>
        <dbReference type="EMBL" id="VFJ97501.1"/>
    </source>
</evidence>
<dbReference type="PANTHER" id="PTHR42741">
    <property type="entry name" value="NITROREDUCTASE FAMILY PROTEIN"/>
    <property type="match status" value="1"/>
</dbReference>
<organism evidence="3">
    <name type="scientific">Candidatus Kentrum eta</name>
    <dbReference type="NCBI Taxonomy" id="2126337"/>
    <lineage>
        <taxon>Bacteria</taxon>
        <taxon>Pseudomonadati</taxon>
        <taxon>Pseudomonadota</taxon>
        <taxon>Gammaproteobacteria</taxon>
        <taxon>Candidatus Kentrum</taxon>
    </lineage>
</organism>
<dbReference type="InterPro" id="IPR029479">
    <property type="entry name" value="Nitroreductase"/>
</dbReference>